<dbReference type="CDD" id="cd07185">
    <property type="entry name" value="OmpA_C-like"/>
    <property type="match status" value="1"/>
</dbReference>
<comment type="subcellular location">
    <subcellularLocation>
        <location evidence="1">Cell outer membrane</location>
    </subcellularLocation>
</comment>
<dbReference type="RefSeq" id="WP_214111573.1">
    <property type="nucleotide sequence ID" value="NZ_JAHCTB010000001.1"/>
</dbReference>
<comment type="caution">
    <text evidence="7">The sequence shown here is derived from an EMBL/GenBank/DDBJ whole genome shotgun (WGS) entry which is preliminary data.</text>
</comment>
<sequence length="643" mass="72364">MKKIILFIFTIISSHCFAQAELKKADRLLNSYAYTEAVGLYNNYFEKNKDASPETYLKAADANYFTNNMRQASMLYEKTYKANGTLEEPYLSRYVRSLRSVRDYEKADAIYLKYLKANQNEEEIQKYKSEAKAFNTLLKSEEPSRYTLTNLDINTKYSDFVNVIHGDEVIFSSSRPGAAKELYAWNEQPYLSQFSAQRNENGQLAEPSLYAQQISSNFHDATIAMVPNSNVVYFTSSAIKKNKLVLDEGQNNNFSIYKGVLENGKITGKETVFFAAAEYSTGHPSVSSDGKYLFFASDMPDGYGEADIYYSEIFEDGTLSTPKNAGEIINTSGNDYFPNLIDGELYFSSNGHVGFGGTDLYVSNFSEEKGFSELQNLGKVANSADDDFSIVFNEDRKSGYLSSNRAGGKGDDDMYYFIRKPLTCDQLIGGRVTDKLSKQQLDAVTVTAKDLENTILGTTQTDTNGLYELKIPCNTKVTLVANKDGFIEKSQITTTGDVDGTATEKVNFELRKIEDVIVKDDKGVEKIKLDAIYFDYNKWDITPQAAQVLDKAVDLFNELPNMRIKIESHTDSRGKNEYNLNLSDKRAKATQEYIYSKGIAKDRIESATGYGESRLLNKCADGVRCTDSEHDLNRRSDFIILTR</sequence>
<evidence type="ECO:0000256" key="1">
    <source>
        <dbReference type="ARBA" id="ARBA00004442"/>
    </source>
</evidence>
<dbReference type="InterPro" id="IPR008969">
    <property type="entry name" value="CarboxyPept-like_regulatory"/>
</dbReference>
<dbReference type="Proteomes" id="UP001297092">
    <property type="component" value="Unassembled WGS sequence"/>
</dbReference>
<dbReference type="SUPFAM" id="SSF49464">
    <property type="entry name" value="Carboxypeptidase regulatory domain-like"/>
    <property type="match status" value="1"/>
</dbReference>
<dbReference type="SUPFAM" id="SSF82171">
    <property type="entry name" value="DPP6 N-terminal domain-like"/>
    <property type="match status" value="1"/>
</dbReference>
<dbReference type="SUPFAM" id="SSF48452">
    <property type="entry name" value="TPR-like"/>
    <property type="match status" value="1"/>
</dbReference>
<dbReference type="EMBL" id="JAHCTB010000001">
    <property type="protein sequence ID" value="MBT0606695.1"/>
    <property type="molecule type" value="Genomic_DNA"/>
</dbReference>
<dbReference type="PRINTS" id="PR01021">
    <property type="entry name" value="OMPADOMAIN"/>
</dbReference>
<feature type="signal peptide" evidence="5">
    <location>
        <begin position="1"/>
        <end position="20"/>
    </location>
</feature>
<name>A0ABS5S0L7_9FLAO</name>
<evidence type="ECO:0000313" key="8">
    <source>
        <dbReference type="Proteomes" id="UP001297092"/>
    </source>
</evidence>
<evidence type="ECO:0000256" key="3">
    <source>
        <dbReference type="ARBA" id="ARBA00023237"/>
    </source>
</evidence>
<proteinExistence type="predicted"/>
<dbReference type="PROSITE" id="PS51123">
    <property type="entry name" value="OMPA_2"/>
    <property type="match status" value="1"/>
</dbReference>
<evidence type="ECO:0000313" key="7">
    <source>
        <dbReference type="EMBL" id="MBT0606695.1"/>
    </source>
</evidence>
<dbReference type="SUPFAM" id="SSF103088">
    <property type="entry name" value="OmpA-like"/>
    <property type="match status" value="1"/>
</dbReference>
<dbReference type="Pfam" id="PF07676">
    <property type="entry name" value="PD40"/>
    <property type="match status" value="1"/>
</dbReference>
<dbReference type="InterPro" id="IPR050330">
    <property type="entry name" value="Bact_OuterMem_StrucFunc"/>
</dbReference>
<evidence type="ECO:0000259" key="6">
    <source>
        <dbReference type="PROSITE" id="PS51123"/>
    </source>
</evidence>
<dbReference type="Gene3D" id="3.30.1330.60">
    <property type="entry name" value="OmpA-like domain"/>
    <property type="match status" value="1"/>
</dbReference>
<reference evidence="7 8" key="1">
    <citation type="submission" date="2021-05" db="EMBL/GenBank/DDBJ databases">
        <title>Aequorivita echinoideorum JCM 30378 genome.</title>
        <authorList>
            <person name="Zhang H."/>
            <person name="Li C."/>
        </authorList>
    </citation>
    <scope>NUCLEOTIDE SEQUENCE [LARGE SCALE GENOMIC DNA]</scope>
    <source>
        <strain evidence="7 8">JCM30378</strain>
    </source>
</reference>
<dbReference type="PANTHER" id="PTHR30329">
    <property type="entry name" value="STATOR ELEMENT OF FLAGELLAR MOTOR COMPLEX"/>
    <property type="match status" value="1"/>
</dbReference>
<protein>
    <submittedName>
        <fullName evidence="7">OmpA family protein</fullName>
    </submittedName>
</protein>
<accession>A0ABS5S0L7</accession>
<dbReference type="InterPro" id="IPR011659">
    <property type="entry name" value="WD40"/>
</dbReference>
<dbReference type="PANTHER" id="PTHR30329:SF21">
    <property type="entry name" value="LIPOPROTEIN YIAD-RELATED"/>
    <property type="match status" value="1"/>
</dbReference>
<dbReference type="InterPro" id="IPR006664">
    <property type="entry name" value="OMP_bac"/>
</dbReference>
<keyword evidence="2 4" id="KW-0472">Membrane</keyword>
<evidence type="ECO:0000256" key="4">
    <source>
        <dbReference type="PROSITE-ProRule" id="PRU00473"/>
    </source>
</evidence>
<keyword evidence="3" id="KW-0998">Cell outer membrane</keyword>
<evidence type="ECO:0000256" key="2">
    <source>
        <dbReference type="ARBA" id="ARBA00023136"/>
    </source>
</evidence>
<feature type="chain" id="PRO_5047487753" evidence="5">
    <location>
        <begin position="21"/>
        <end position="643"/>
    </location>
</feature>
<gene>
    <name evidence="7" type="ORF">KIV10_00735</name>
</gene>
<dbReference type="InterPro" id="IPR011990">
    <property type="entry name" value="TPR-like_helical_dom_sf"/>
</dbReference>
<dbReference type="InterPro" id="IPR006665">
    <property type="entry name" value="OmpA-like"/>
</dbReference>
<organism evidence="7 8">
    <name type="scientific">Aequorivita echinoideorum</name>
    <dbReference type="NCBI Taxonomy" id="1549647"/>
    <lineage>
        <taxon>Bacteria</taxon>
        <taxon>Pseudomonadati</taxon>
        <taxon>Bacteroidota</taxon>
        <taxon>Flavobacteriia</taxon>
        <taxon>Flavobacteriales</taxon>
        <taxon>Flavobacteriaceae</taxon>
        <taxon>Aequorivita</taxon>
    </lineage>
</organism>
<keyword evidence="8" id="KW-1185">Reference proteome</keyword>
<dbReference type="Gene3D" id="1.25.40.10">
    <property type="entry name" value="Tetratricopeptide repeat domain"/>
    <property type="match status" value="1"/>
</dbReference>
<evidence type="ECO:0000256" key="5">
    <source>
        <dbReference type="SAM" id="SignalP"/>
    </source>
</evidence>
<feature type="domain" description="OmpA-like" evidence="6">
    <location>
        <begin position="522"/>
        <end position="643"/>
    </location>
</feature>
<keyword evidence="5" id="KW-0732">Signal</keyword>
<dbReference type="Pfam" id="PF00691">
    <property type="entry name" value="OmpA"/>
    <property type="match status" value="1"/>
</dbReference>
<dbReference type="Gene3D" id="2.60.40.1120">
    <property type="entry name" value="Carboxypeptidase-like, regulatory domain"/>
    <property type="match status" value="1"/>
</dbReference>
<dbReference type="InterPro" id="IPR036737">
    <property type="entry name" value="OmpA-like_sf"/>
</dbReference>